<evidence type="ECO:0000256" key="1">
    <source>
        <dbReference type="SAM" id="SignalP"/>
    </source>
</evidence>
<feature type="chain" id="PRO_5034074956" evidence="1">
    <location>
        <begin position="26"/>
        <end position="79"/>
    </location>
</feature>
<comment type="caution">
    <text evidence="2">The sequence shown here is derived from an EMBL/GenBank/DDBJ whole genome shotgun (WGS) entry which is preliminary data.</text>
</comment>
<dbReference type="EMBL" id="JAACJO010000011">
    <property type="protein sequence ID" value="KAF5352625.1"/>
    <property type="molecule type" value="Genomic_DNA"/>
</dbReference>
<proteinExistence type="predicted"/>
<gene>
    <name evidence="2" type="ORF">D9756_006261</name>
</gene>
<dbReference type="Proteomes" id="UP000559027">
    <property type="component" value="Unassembled WGS sequence"/>
</dbReference>
<accession>A0A8H5D2V5</accession>
<organism evidence="2 3">
    <name type="scientific">Leucocoprinus leucothites</name>
    <dbReference type="NCBI Taxonomy" id="201217"/>
    <lineage>
        <taxon>Eukaryota</taxon>
        <taxon>Fungi</taxon>
        <taxon>Dikarya</taxon>
        <taxon>Basidiomycota</taxon>
        <taxon>Agaricomycotina</taxon>
        <taxon>Agaricomycetes</taxon>
        <taxon>Agaricomycetidae</taxon>
        <taxon>Agaricales</taxon>
        <taxon>Agaricineae</taxon>
        <taxon>Agaricaceae</taxon>
        <taxon>Leucocoprinus</taxon>
    </lineage>
</organism>
<sequence>MRLSTSLFSSALVLLQFSLLPIVVAAPTPTESYSSSIELPSSTSTGLLSVDPTATADFAATLHRLDALFLRVDGEEDES</sequence>
<evidence type="ECO:0000313" key="3">
    <source>
        <dbReference type="Proteomes" id="UP000559027"/>
    </source>
</evidence>
<keyword evidence="1" id="KW-0732">Signal</keyword>
<reference evidence="2 3" key="1">
    <citation type="journal article" date="2020" name="ISME J.">
        <title>Uncovering the hidden diversity of litter-decomposition mechanisms in mushroom-forming fungi.</title>
        <authorList>
            <person name="Floudas D."/>
            <person name="Bentzer J."/>
            <person name="Ahren D."/>
            <person name="Johansson T."/>
            <person name="Persson P."/>
            <person name="Tunlid A."/>
        </authorList>
    </citation>
    <scope>NUCLEOTIDE SEQUENCE [LARGE SCALE GENOMIC DNA]</scope>
    <source>
        <strain evidence="2 3">CBS 146.42</strain>
    </source>
</reference>
<evidence type="ECO:0000313" key="2">
    <source>
        <dbReference type="EMBL" id="KAF5352625.1"/>
    </source>
</evidence>
<feature type="signal peptide" evidence="1">
    <location>
        <begin position="1"/>
        <end position="25"/>
    </location>
</feature>
<protein>
    <submittedName>
        <fullName evidence="2">Uncharacterized protein</fullName>
    </submittedName>
</protein>
<dbReference type="AlphaFoldDB" id="A0A8H5D2V5"/>
<keyword evidence="3" id="KW-1185">Reference proteome</keyword>
<name>A0A8H5D2V5_9AGAR</name>